<dbReference type="KEGG" id="tfr:BR63_09175"/>
<dbReference type="AlphaFoldDB" id="A0A7G6E315"/>
<keyword evidence="4" id="KW-1185">Reference proteome</keyword>
<dbReference type="InterPro" id="IPR036291">
    <property type="entry name" value="NAD(P)-bd_dom_sf"/>
</dbReference>
<dbReference type="PANTHER" id="PTHR43000">
    <property type="entry name" value="DTDP-D-GLUCOSE 4,6-DEHYDRATASE-RELATED"/>
    <property type="match status" value="1"/>
</dbReference>
<proteinExistence type="inferred from homology"/>
<dbReference type="SUPFAM" id="SSF51735">
    <property type="entry name" value="NAD(P)-binding Rossmann-fold domains"/>
    <property type="match status" value="1"/>
</dbReference>
<dbReference type="Gene3D" id="3.40.50.720">
    <property type="entry name" value="NAD(P)-binding Rossmann-like Domain"/>
    <property type="match status" value="1"/>
</dbReference>
<feature type="domain" description="NAD-dependent epimerase/dehydratase" evidence="2">
    <location>
        <begin position="4"/>
        <end position="247"/>
    </location>
</feature>
<evidence type="ECO:0000313" key="4">
    <source>
        <dbReference type="Proteomes" id="UP000515847"/>
    </source>
</evidence>
<dbReference type="OrthoDB" id="9779041at2"/>
<sequence length="325" mass="36425">MSKVLVTGGSGFLGAYVVRDLVERGDEVVVYDISYPSGAMVNYLKSVIEKVKFIKGQLNDLPTLIRTLKEEKVEKVVHSGALFDPQFSLEQPYLTYKINVEGTLNVLESVRILGLEKIVHVSTIGVFPVKQYEPMDERHPVFLPTEGHPTGPYGASKAACEIFGLTYYTFNKVNFIALRFSAIYGYGMRYPMYIKPMVENSLRGLPVEFATGGDMPRDYTYVKDCAQSILKALDANDKDLKQRVFLISGGEVIKASEVAEVVKEVVPTAQIKIGAGLSEFEKSDVKKRGKLDISAAVEQLKYQPQYNLKKGIQEYVELYKQYENL</sequence>
<comment type="similarity">
    <text evidence="1">Belongs to the NAD(P)-dependent epimerase/dehydratase family.</text>
</comment>
<organism evidence="3 4">
    <name type="scientific">Thermanaerosceptrum fracticalcis</name>
    <dbReference type="NCBI Taxonomy" id="1712410"/>
    <lineage>
        <taxon>Bacteria</taxon>
        <taxon>Bacillati</taxon>
        <taxon>Bacillota</taxon>
        <taxon>Clostridia</taxon>
        <taxon>Eubacteriales</taxon>
        <taxon>Peptococcaceae</taxon>
        <taxon>Thermanaerosceptrum</taxon>
    </lineage>
</organism>
<evidence type="ECO:0000313" key="3">
    <source>
        <dbReference type="EMBL" id="QNB46469.1"/>
    </source>
</evidence>
<dbReference type="Pfam" id="PF01370">
    <property type="entry name" value="Epimerase"/>
    <property type="match status" value="1"/>
</dbReference>
<dbReference type="Proteomes" id="UP000515847">
    <property type="component" value="Chromosome"/>
</dbReference>
<name>A0A7G6E315_THEFR</name>
<accession>A0A7G6E315</accession>
<dbReference type="RefSeq" id="WP_034422221.1">
    <property type="nucleotide sequence ID" value="NZ_CP045798.1"/>
</dbReference>
<reference evidence="3 4" key="1">
    <citation type="journal article" date="2019" name="Front. Microbiol.">
        <title>Thermoanaerosceptrum fracticalcis gen. nov. sp. nov., a Novel Fumarate-Fermenting Microorganism From a Deep Fractured Carbonate Aquifer of the US Great Basin.</title>
        <authorList>
            <person name="Hamilton-Brehm S.D."/>
            <person name="Stewart L.E."/>
            <person name="Zavarin M."/>
            <person name="Caldwell M."/>
            <person name="Lawson P.A."/>
            <person name="Onstott T.C."/>
            <person name="Grzymski J."/>
            <person name="Neveux I."/>
            <person name="Lollar B.S."/>
            <person name="Russell C.E."/>
            <person name="Moser D.P."/>
        </authorList>
    </citation>
    <scope>NUCLEOTIDE SEQUENCE [LARGE SCALE GENOMIC DNA]</scope>
    <source>
        <strain evidence="3 4">DRI-13</strain>
    </source>
</reference>
<evidence type="ECO:0000256" key="1">
    <source>
        <dbReference type="ARBA" id="ARBA00007637"/>
    </source>
</evidence>
<evidence type="ECO:0000259" key="2">
    <source>
        <dbReference type="Pfam" id="PF01370"/>
    </source>
</evidence>
<dbReference type="InterPro" id="IPR001509">
    <property type="entry name" value="Epimerase_deHydtase"/>
</dbReference>
<protein>
    <submittedName>
        <fullName evidence="3">NAD-dependent epimerase/dehydratase family protein</fullName>
    </submittedName>
</protein>
<gene>
    <name evidence="3" type="ORF">BR63_09175</name>
</gene>
<dbReference type="EMBL" id="CP045798">
    <property type="protein sequence ID" value="QNB46469.1"/>
    <property type="molecule type" value="Genomic_DNA"/>
</dbReference>